<accession>A0ABX4FQR4</accession>
<evidence type="ECO:0000313" key="1">
    <source>
        <dbReference type="EMBL" id="OZS41306.1"/>
    </source>
</evidence>
<gene>
    <name evidence="1" type="ORF">ASV53_24470</name>
</gene>
<dbReference type="EMBL" id="NOIF01000438">
    <property type="protein sequence ID" value="OZS41306.1"/>
    <property type="molecule type" value="Genomic_DNA"/>
</dbReference>
<dbReference type="RefSeq" id="WP_141226340.1">
    <property type="nucleotide sequence ID" value="NZ_NOIF01000438.1"/>
</dbReference>
<comment type="caution">
    <text evidence="1">The sequence shown here is derived from an EMBL/GenBank/DDBJ whole genome shotgun (WGS) entry which is preliminary data.</text>
</comment>
<name>A0ABX4FQR4_9GAMM</name>
<protein>
    <submittedName>
        <fullName evidence="1">Uncharacterized protein</fullName>
    </submittedName>
</protein>
<sequence length="163" mass="18789">MNFFELIDLTRPYHYTNIVENAIDSKSLIKAKKKYLSLDRKSTFDLHSYALSYFNVKVEWKLNAAVLLNPDEFNVEFASKANNLRAIMPLAMPGFVSSCMNHNRLNRQAEMDLLMLNDRDCLIESKSGFTIPYEEWLDILFKDNVTKALSNHEFANAIGLNIS</sequence>
<proteinExistence type="predicted"/>
<keyword evidence="2" id="KW-1185">Reference proteome</keyword>
<organism evidence="1 2">
    <name type="scientific">Photobacterium sanguinicancri</name>
    <dbReference type="NCBI Taxonomy" id="875932"/>
    <lineage>
        <taxon>Bacteria</taxon>
        <taxon>Pseudomonadati</taxon>
        <taxon>Pseudomonadota</taxon>
        <taxon>Gammaproteobacteria</taxon>
        <taxon>Vibrionales</taxon>
        <taxon>Vibrionaceae</taxon>
        <taxon>Photobacterium</taxon>
    </lineage>
</organism>
<evidence type="ECO:0000313" key="2">
    <source>
        <dbReference type="Proteomes" id="UP000215999"/>
    </source>
</evidence>
<feature type="non-terminal residue" evidence="1">
    <location>
        <position position="163"/>
    </location>
</feature>
<dbReference type="Proteomes" id="UP000215999">
    <property type="component" value="Unassembled WGS sequence"/>
</dbReference>
<reference evidence="1 2" key="1">
    <citation type="journal article" date="2016" name="Antonie Van Leeuwenhoek">
        <title>Photobacterium sanguinicancri sp. nov. isolated from marine animals.</title>
        <authorList>
            <person name="Gomez-Gil B."/>
            <person name="Roque A."/>
            <person name="Rotllant G."/>
            <person name="Romalde J.L."/>
            <person name="Doce A."/>
            <person name="Eggermont M."/>
            <person name="Defoirdt T."/>
        </authorList>
    </citation>
    <scope>NUCLEOTIDE SEQUENCE [LARGE SCALE GENOMIC DNA]</scope>
    <source>
        <strain evidence="1 2">CAIM 1827</strain>
    </source>
</reference>